<dbReference type="Gene3D" id="1.20.1260.10">
    <property type="match status" value="1"/>
</dbReference>
<sequence length="216" mass="24950">MVSKLGGKRISPVQREEIRTVLNRILKNPSVHSKWLNTLSLLEHIGSRKIHASQTGTAISEMVLRHASEEARHAAFFKKLALQVHPEGSENYDEGSLLVGTSAVFYFQRLDSMVNRELSSREIPSFSRKFLCYLYVTKLIEERAGIVYEEYESCLRESGNGISLRTILKEEENHLREMNHHLEEQDPDFRSRTEEFREKEAGFFAKFFASLKEKTA</sequence>
<dbReference type="RefSeq" id="WP_135813149.1">
    <property type="nucleotide sequence ID" value="NZ_RQEV01000009.1"/>
</dbReference>
<gene>
    <name evidence="1" type="ORF">EHO61_08170</name>
</gene>
<dbReference type="EMBL" id="RQEV01000009">
    <property type="protein sequence ID" value="TGK18882.1"/>
    <property type="molecule type" value="Genomic_DNA"/>
</dbReference>
<name>A0A4R9GPF4_9LEPT</name>
<dbReference type="Proteomes" id="UP000297855">
    <property type="component" value="Unassembled WGS sequence"/>
</dbReference>
<dbReference type="InterPro" id="IPR012347">
    <property type="entry name" value="Ferritin-like"/>
</dbReference>
<organism evidence="1 2">
    <name type="scientific">Leptospira fluminis</name>
    <dbReference type="NCBI Taxonomy" id="2484979"/>
    <lineage>
        <taxon>Bacteria</taxon>
        <taxon>Pseudomonadati</taxon>
        <taxon>Spirochaetota</taxon>
        <taxon>Spirochaetia</taxon>
        <taxon>Leptospirales</taxon>
        <taxon>Leptospiraceae</taxon>
        <taxon>Leptospira</taxon>
    </lineage>
</organism>
<keyword evidence="2" id="KW-1185">Reference proteome</keyword>
<comment type="caution">
    <text evidence="1">The sequence shown here is derived from an EMBL/GenBank/DDBJ whole genome shotgun (WGS) entry which is preliminary data.</text>
</comment>
<protein>
    <recommendedName>
        <fullName evidence="3">Rubrerythrin</fullName>
    </recommendedName>
</protein>
<dbReference type="AlphaFoldDB" id="A0A4R9GPF4"/>
<dbReference type="InterPro" id="IPR009078">
    <property type="entry name" value="Ferritin-like_SF"/>
</dbReference>
<evidence type="ECO:0008006" key="3">
    <source>
        <dbReference type="Google" id="ProtNLM"/>
    </source>
</evidence>
<reference evidence="1" key="1">
    <citation type="journal article" date="2019" name="PLoS Negl. Trop. Dis.">
        <title>Revisiting the worldwide diversity of Leptospira species in the environment.</title>
        <authorList>
            <person name="Vincent A.T."/>
            <person name="Schiettekatte O."/>
            <person name="Bourhy P."/>
            <person name="Veyrier F.J."/>
            <person name="Picardeau M."/>
        </authorList>
    </citation>
    <scope>NUCLEOTIDE SEQUENCE [LARGE SCALE GENOMIC DNA]</scope>
    <source>
        <strain evidence="1">SCS5</strain>
    </source>
</reference>
<evidence type="ECO:0000313" key="1">
    <source>
        <dbReference type="EMBL" id="TGK18882.1"/>
    </source>
</evidence>
<dbReference type="OrthoDB" id="338241at2"/>
<proteinExistence type="predicted"/>
<accession>A0A4R9GPF4</accession>
<dbReference type="SUPFAM" id="SSF47240">
    <property type="entry name" value="Ferritin-like"/>
    <property type="match status" value="1"/>
</dbReference>
<evidence type="ECO:0000313" key="2">
    <source>
        <dbReference type="Proteomes" id="UP000297855"/>
    </source>
</evidence>